<feature type="transmembrane region" description="Helical" evidence="2">
    <location>
        <begin position="182"/>
        <end position="203"/>
    </location>
</feature>
<dbReference type="STRING" id="3988.B9RDV4"/>
<keyword evidence="3" id="KW-0732">Signal</keyword>
<dbReference type="KEGG" id="rcu:8261912"/>
<proteinExistence type="predicted"/>
<name>B9RDV4_RICCO</name>
<dbReference type="OrthoDB" id="283575at2759"/>
<dbReference type="SUPFAM" id="SSF57196">
    <property type="entry name" value="EGF/Laminin"/>
    <property type="match status" value="1"/>
</dbReference>
<dbReference type="CDD" id="cd00054">
    <property type="entry name" value="EGF_CA"/>
    <property type="match status" value="1"/>
</dbReference>
<evidence type="ECO:0000313" key="6">
    <source>
        <dbReference type="Proteomes" id="UP000008311"/>
    </source>
</evidence>
<dbReference type="InterPro" id="IPR000742">
    <property type="entry name" value="EGF"/>
</dbReference>
<sequence length="246" mass="26528">MSTAKDFSSIVAVAILFLGSWVDIVQPLPCEDNTKCGTGSCDITGSCICNLPNPSTILDGDRPFLGGKHCDEEMIMCDGTNSFWCEHGGKCVEIVQGENYTCKCLPGFIGDHCEHSGKACGRIHCFHEAKCLVEDEICECPSDWKGNADCSLPTITQTESPANSTTTGIARPGENFFSRSNWVVVALAVSCSVGAVAGGAIYAKRLFSKKENAVPRFQQLSQMQSHDVLDDDEDGSMVHSNGYSHR</sequence>
<organism evidence="5 6">
    <name type="scientific">Ricinus communis</name>
    <name type="common">Castor bean</name>
    <dbReference type="NCBI Taxonomy" id="3988"/>
    <lineage>
        <taxon>Eukaryota</taxon>
        <taxon>Viridiplantae</taxon>
        <taxon>Streptophyta</taxon>
        <taxon>Embryophyta</taxon>
        <taxon>Tracheophyta</taxon>
        <taxon>Spermatophyta</taxon>
        <taxon>Magnoliopsida</taxon>
        <taxon>eudicotyledons</taxon>
        <taxon>Gunneridae</taxon>
        <taxon>Pentapetalae</taxon>
        <taxon>rosids</taxon>
        <taxon>fabids</taxon>
        <taxon>Malpighiales</taxon>
        <taxon>Euphorbiaceae</taxon>
        <taxon>Acalyphoideae</taxon>
        <taxon>Acalypheae</taxon>
        <taxon>Ricinus</taxon>
    </lineage>
</organism>
<dbReference type="PROSITE" id="PS50026">
    <property type="entry name" value="EGF_3"/>
    <property type="match status" value="2"/>
</dbReference>
<feature type="signal peptide" evidence="3">
    <location>
        <begin position="1"/>
        <end position="27"/>
    </location>
</feature>
<evidence type="ECO:0000256" key="3">
    <source>
        <dbReference type="SAM" id="SignalP"/>
    </source>
</evidence>
<feature type="domain" description="EGF-like" evidence="4">
    <location>
        <begin position="116"/>
        <end position="151"/>
    </location>
</feature>
<dbReference type="Gene3D" id="2.10.25.10">
    <property type="entry name" value="Laminin"/>
    <property type="match status" value="1"/>
</dbReference>
<dbReference type="SMART" id="SM00181">
    <property type="entry name" value="EGF"/>
    <property type="match status" value="2"/>
</dbReference>
<dbReference type="EMBL" id="EQ973775">
    <property type="protein sequence ID" value="EEF50562.1"/>
    <property type="molecule type" value="Genomic_DNA"/>
</dbReference>
<dbReference type="eggNOG" id="ENOG502RY2Q">
    <property type="taxonomic scope" value="Eukaryota"/>
</dbReference>
<accession>B9RDV4</accession>
<evidence type="ECO:0000313" key="5">
    <source>
        <dbReference type="EMBL" id="EEF50562.1"/>
    </source>
</evidence>
<protein>
    <recommendedName>
        <fullName evidence="4">EGF-like domain-containing protein</fullName>
    </recommendedName>
</protein>
<gene>
    <name evidence="5" type="ORF">RCOM_1616190</name>
</gene>
<keyword evidence="2" id="KW-0812">Transmembrane</keyword>
<dbReference type="PROSITE" id="PS01186">
    <property type="entry name" value="EGF_2"/>
    <property type="match status" value="1"/>
</dbReference>
<evidence type="ECO:0000256" key="2">
    <source>
        <dbReference type="SAM" id="Phobius"/>
    </source>
</evidence>
<keyword evidence="1" id="KW-1015">Disulfide bond</keyword>
<dbReference type="PROSITE" id="PS00022">
    <property type="entry name" value="EGF_1"/>
    <property type="match status" value="1"/>
</dbReference>
<evidence type="ECO:0000256" key="1">
    <source>
        <dbReference type="PROSITE-ProRule" id="PRU00076"/>
    </source>
</evidence>
<feature type="disulfide bond" evidence="1">
    <location>
        <begin position="104"/>
        <end position="113"/>
    </location>
</feature>
<dbReference type="Proteomes" id="UP000008311">
    <property type="component" value="Unassembled WGS sequence"/>
</dbReference>
<dbReference type="InParanoid" id="B9RDV4"/>
<dbReference type="AlphaFoldDB" id="B9RDV4"/>
<feature type="domain" description="EGF-like" evidence="4">
    <location>
        <begin position="73"/>
        <end position="114"/>
    </location>
</feature>
<reference evidence="6" key="1">
    <citation type="journal article" date="2010" name="Nat. Biotechnol.">
        <title>Draft genome sequence of the oilseed species Ricinus communis.</title>
        <authorList>
            <person name="Chan A.P."/>
            <person name="Crabtree J."/>
            <person name="Zhao Q."/>
            <person name="Lorenzi H."/>
            <person name="Orvis J."/>
            <person name="Puiu D."/>
            <person name="Melake-Berhan A."/>
            <person name="Jones K.M."/>
            <person name="Redman J."/>
            <person name="Chen G."/>
            <person name="Cahoon E.B."/>
            <person name="Gedil M."/>
            <person name="Stanke M."/>
            <person name="Haas B.J."/>
            <person name="Wortman J.R."/>
            <person name="Fraser-Liggett C.M."/>
            <person name="Ravel J."/>
            <person name="Rabinowicz P.D."/>
        </authorList>
    </citation>
    <scope>NUCLEOTIDE SEQUENCE [LARGE SCALE GENOMIC DNA]</scope>
    <source>
        <strain evidence="6">cv. Hale</strain>
    </source>
</reference>
<comment type="caution">
    <text evidence="1">Lacks conserved residue(s) required for the propagation of feature annotation.</text>
</comment>
<feature type="chain" id="PRO_5002888322" description="EGF-like domain-containing protein" evidence="3">
    <location>
        <begin position="28"/>
        <end position="246"/>
    </location>
</feature>
<keyword evidence="1" id="KW-0245">EGF-like domain</keyword>
<keyword evidence="6" id="KW-1185">Reference proteome</keyword>
<keyword evidence="2" id="KW-1133">Transmembrane helix</keyword>
<keyword evidence="2" id="KW-0472">Membrane</keyword>
<evidence type="ECO:0000259" key="4">
    <source>
        <dbReference type="PROSITE" id="PS50026"/>
    </source>
</evidence>
<dbReference type="Pfam" id="PF00008">
    <property type="entry name" value="EGF"/>
    <property type="match status" value="1"/>
</dbReference>
<feature type="disulfide bond" evidence="1">
    <location>
        <begin position="85"/>
        <end position="102"/>
    </location>
</feature>